<name>A0ABX4E5A3_9BACI</name>
<proteinExistence type="predicted"/>
<evidence type="ECO:0000313" key="3">
    <source>
        <dbReference type="Proteomes" id="UP000215545"/>
    </source>
</evidence>
<dbReference type="Proteomes" id="UP000215545">
    <property type="component" value="Unassembled WGS sequence"/>
</dbReference>
<dbReference type="SUPFAM" id="SSF55729">
    <property type="entry name" value="Acyl-CoA N-acyltransferases (Nat)"/>
    <property type="match status" value="1"/>
</dbReference>
<feature type="domain" description="N-acetyltransferase" evidence="1">
    <location>
        <begin position="6"/>
        <end position="146"/>
    </location>
</feature>
<dbReference type="EMBL" id="MWSK01000008">
    <property type="protein sequence ID" value="OXS75083.1"/>
    <property type="molecule type" value="Genomic_DNA"/>
</dbReference>
<keyword evidence="3" id="KW-1185">Reference proteome</keyword>
<dbReference type="CDD" id="cd04301">
    <property type="entry name" value="NAT_SF"/>
    <property type="match status" value="1"/>
</dbReference>
<dbReference type="InterPro" id="IPR016181">
    <property type="entry name" value="Acyl_CoA_acyltransferase"/>
</dbReference>
<dbReference type="InterPro" id="IPR000182">
    <property type="entry name" value="GNAT_dom"/>
</dbReference>
<evidence type="ECO:0000313" key="2">
    <source>
        <dbReference type="EMBL" id="OXS75083.1"/>
    </source>
</evidence>
<dbReference type="Pfam" id="PF13673">
    <property type="entry name" value="Acetyltransf_10"/>
    <property type="match status" value="1"/>
</dbReference>
<organism evidence="2 3">
    <name type="scientific">Domibacillus enclensis</name>
    <dbReference type="NCBI Taxonomy" id="1017273"/>
    <lineage>
        <taxon>Bacteria</taxon>
        <taxon>Bacillati</taxon>
        <taxon>Bacillota</taxon>
        <taxon>Bacilli</taxon>
        <taxon>Bacillales</taxon>
        <taxon>Bacillaceae</taxon>
        <taxon>Domibacillus</taxon>
    </lineage>
</organism>
<reference evidence="3" key="1">
    <citation type="submission" date="2017-03" db="EMBL/GenBank/DDBJ databases">
        <title>Bacillus sp. V-88(T) DSM27956, whole genome shotgun sequencing project.</title>
        <authorList>
            <person name="Dastager S.G."/>
            <person name="Neurgaonkar P.S."/>
            <person name="Dharne M.S."/>
        </authorList>
    </citation>
    <scope>NUCLEOTIDE SEQUENCE [LARGE SCALE GENOMIC DNA]</scope>
    <source>
        <strain evidence="3">DSM 25145</strain>
    </source>
</reference>
<dbReference type="PANTHER" id="PTHR13355">
    <property type="entry name" value="GLUCOSAMINE 6-PHOSPHATE N-ACETYLTRANSFERASE"/>
    <property type="match status" value="1"/>
</dbReference>
<accession>A0ABX4E5A3</accession>
<protein>
    <submittedName>
        <fullName evidence="2">N-acetyltransferase</fullName>
    </submittedName>
</protein>
<dbReference type="InterPro" id="IPR039143">
    <property type="entry name" value="GNPNAT1-like"/>
</dbReference>
<dbReference type="Gene3D" id="3.40.630.30">
    <property type="match status" value="1"/>
</dbReference>
<evidence type="ECO:0000259" key="1">
    <source>
        <dbReference type="PROSITE" id="PS51186"/>
    </source>
</evidence>
<sequence>MHNILNVVKTTDLHQREDAYSVRTTVFVGEQNVPPALEIDELEDEAVHFVLYDDENKPCGAGRFRTVGEFGKVERICVLKEARGKGAGHLIMEAIEQHAATVDGLTTLKLDAQLHAISFYEKHGYEVVSGEFLDAGILHKTMTKPF</sequence>
<comment type="caution">
    <text evidence="2">The sequence shown here is derived from an EMBL/GenBank/DDBJ whole genome shotgun (WGS) entry which is preliminary data.</text>
</comment>
<gene>
    <name evidence="2" type="ORF">B1B05_15225</name>
</gene>
<dbReference type="PROSITE" id="PS51186">
    <property type="entry name" value="GNAT"/>
    <property type="match status" value="1"/>
</dbReference>
<dbReference type="PANTHER" id="PTHR13355:SF11">
    <property type="entry name" value="GLUCOSAMINE 6-PHOSPHATE N-ACETYLTRANSFERASE"/>
    <property type="match status" value="1"/>
</dbReference>